<comment type="caution">
    <text evidence="1">Lacks conserved residue(s) required for the propagation of feature annotation.</text>
</comment>
<keyword evidence="2 4" id="KW-0812">Transmembrane</keyword>
<evidence type="ECO:0000313" key="4">
    <source>
        <dbReference type="EMBL" id="KAH0572903.1"/>
    </source>
</evidence>
<sequence>MIQNLIFLHLQFQKLVFSTNLQYIFSLIVIVYNSIQYQVVHNKLMIAFATLQVLMINTHEDFGLMNKNINDYFVLNTNLTFDVISQEVQFFKGTFSGAKNYLYLEYKNSNSKLFDRFQGSLRDIQIFVQSDYSINVLARVTSGSIDNIYMKITSKSDQRLLSPIGQISNSNLFNAQINIILNTRFNNKLSGLSSQFDNSAQNNVKQIQINITNQQKIMLIYGISENLNGAFQGTILINDKGGSEHVSGGCKKIGLNVQNLVIKIYSEAESIYGLCVDHGVNVIQHIEVQITSKNSINIFGVSSTGQGQIKMIQILIRALINVGEGVEIAGVCKNCAVQNAIVLLNCTIIAEDTMVGGISSKGDTLQVYNCSVILNLVVSCTGDNFVAGVFAKDSSSILNQIYVEIDLTGNGGKSRYGGVIGQSAKPATMNQIQIKFRYRSDTKTSKACWVGGIVTNLEKSQVSNVVVHIDLNVAFNKQVSLSAAVQQSKDCLFRNIVIQQNIVLIQSGTLWSYYSGFSEKLHSSRVEYFIITGPVQAQGRWVISGIVKHIQASDVYNGMINIQIINDKKGNVSYMIYTAILGNKIRNVIGYSRYSKTHGIVRLLPALMNDENVYELNLGGKKCGSNCVSEAQLKSPSFLQKLLKSEFWILDDLNQQMVHLVDFYGFSADNSLEINSLMYPFQLSQQMAILLDMPNLCAFDCHGFKNSQVSICETNYTGQNCENLDCELASCGSGTCSELGCQCSQFYSGQFCTTSLCTQCFNTQICNPSPFLTCQNNCQKLCNNGVCVNDFCACYPSFVSISSPCDSIRCFVKSDCNSMDCEGGICQCGEYSTGLSCENCISGLERIDGLCKLACINGFCEFGDQCYYESGIISDVWKCQDCQFPHTGQMCDQCEIGYELNKFQCMQKCQVCLSGECWFLAQCDSLDPNICAFICSSCIIPVSGNKCNQCPDQLIFYDWECRNQFFGGNGICLYIGTDIICLKCDENYVLIDKKCNQKCDKDICIFGTCLPDNSCQCIPGYIDLVVKCDTKDCSVNSCDSMFICVSNICQCQDNYFLQYEGCFQCPEIYNGKCNQTGITCDAGFNGEQCEDFLCIHPGDCNQTDCIDKECKCKDILYRYKGYCLDDCSLALPFNTIDFVQIQLVGNIHYASIYKLNSTLSDKSKSNICILTCPLCDCNGITCDCQNVKFIESDSGNICQGCIFPYSGFRCTDCVEPYLKINNGCVLKCEDCNGDCYENLLKKIECILCNDGYQGDQCDYCNDGFTKVGDFCFEMCQDCNGKQCYINEEEITCNICLPGYIGISCIECDSSSGYISILDGCYQGCPHCVQGDCYIVKDEIVCISCNNGLIGTQCSLCLDGFVLVNIQCLPQVTDDQCYIDDSSSVVCLKCNEDRILIDQVCYDRCITNSCPGECYYNQSSYNCISCNVGYILFEGHCVIRVPNPNGECIKNGQITVCTCYPGFTGQVCQSCAELEINFNCYVSANIEEGDCFYNANDVTDMFCRQCKIQYALPYCDSCALGYQKDPGGKCTICAPGFIDTKTLDDEHQLVLGTDACVAICGSCVQGECWYAGATILCLTCAVGYTGNCFECEAPTSILGSYCIKPGDCGESEATQEVFCQECESTNLSFNCSYCSLDFTFDECRVHAPMSPGRCYIQDNFIICNDEDCLLASISQETCFDCTTGLQLINGSCWQHILPEMARYRGECIISQNLIKCQACELGWSGDTCNSCVKGFTQCNCAIDQRFALCCCEMVLHDIGVCYIEEDTPKCNACNSGYLLDNEMCIKEILKGQWKIYVFPLILIFIIAICITIPFCLSKLKQNQLILFLKRNLRVISKRLIYVILAQILAIIIAFQDVYINDFYMQASTNLFSSMPFVVFYCIAALPKYKFFSYNHRQDYFIFLSVALIELVFHSIAYFLVPEQLEVSQSIYKLASPPVVLLMFIFFAGYKFRNIQIITIFIALSLPIIFQVAFAIGEATSPNFFSGVSAGTISLGQIMTGVDIIILGSQFYVYEVVLSQYEGLMAILRLAFANFLLYGVVFMIEPQRIIAAVFNTKVFIFCLGTQVIFNVVMVIVMLKISAVEFAINSITSAIWVEFFVSVGNYHEGNVNFVPGSLFTVIVTTFSLILVIAALIIFNCYSRRDNEVHNSMKQDGKKMYNGVHLVISDKLNKKKYLQNAYSLQVLSKLDPTTGCQSMKQFSYNKDTGIGLGVLNSTRVLQNSSKVNLSSLQSIGSFRNGIQKLQSSRSFILSQQVMPSFSKDVKITKQVRNLDVSQVRNLRVAAIQFDRQINKFDSIEDIQHEASETDYI</sequence>
<dbReference type="PROSITE" id="PS50026">
    <property type="entry name" value="EGF_3"/>
    <property type="match status" value="1"/>
</dbReference>
<feature type="transmembrane region" description="Helical" evidence="2">
    <location>
        <begin position="2115"/>
        <end position="2138"/>
    </location>
</feature>
<feature type="transmembrane region" description="Helical" evidence="2">
    <location>
        <begin position="1869"/>
        <end position="1887"/>
    </location>
</feature>
<comment type="caution">
    <text evidence="4">The sequence shown here is derived from an EMBL/GenBank/DDBJ whole genome shotgun (WGS) entry which is preliminary data.</text>
</comment>
<dbReference type="PROSITE" id="PS01248">
    <property type="entry name" value="EGF_LAM_1"/>
    <property type="match status" value="1"/>
</dbReference>
<evidence type="ECO:0000256" key="2">
    <source>
        <dbReference type="SAM" id="Phobius"/>
    </source>
</evidence>
<reference evidence="4 5" key="1">
    <citation type="journal article" date="2014" name="PLoS Genet.">
        <title>The Genome of Spironucleus salmonicida Highlights a Fish Pathogen Adapted to Fluctuating Environments.</title>
        <authorList>
            <person name="Xu F."/>
            <person name="Jerlstrom-Hultqvist J."/>
            <person name="Einarsson E."/>
            <person name="Astvaldsson A."/>
            <person name="Svard S.G."/>
            <person name="Andersson J.O."/>
        </authorList>
    </citation>
    <scope>NUCLEOTIDE SEQUENCE [LARGE SCALE GENOMIC DNA]</scope>
    <source>
        <strain evidence="4 5">ATCC 50377</strain>
    </source>
</reference>
<dbReference type="KEGG" id="ssao:94299041"/>
<keyword evidence="5" id="KW-1185">Reference proteome</keyword>
<feature type="transmembrane region" description="Helical" evidence="2">
    <location>
        <begin position="1837"/>
        <end position="1857"/>
    </location>
</feature>
<feature type="transmembrane region" description="Helical" evidence="2">
    <location>
        <begin position="1955"/>
        <end position="1974"/>
    </location>
</feature>
<evidence type="ECO:0000256" key="1">
    <source>
        <dbReference type="PROSITE-ProRule" id="PRU00076"/>
    </source>
</evidence>
<proteinExistence type="predicted"/>
<dbReference type="SUPFAM" id="SSF57184">
    <property type="entry name" value="Growth factor receptor domain"/>
    <property type="match status" value="1"/>
</dbReference>
<dbReference type="GeneID" id="94299041"/>
<evidence type="ECO:0000259" key="3">
    <source>
        <dbReference type="PROSITE" id="PS50026"/>
    </source>
</evidence>
<feature type="transmembrane region" description="Helical" evidence="2">
    <location>
        <begin position="1792"/>
        <end position="1816"/>
    </location>
</feature>
<gene>
    <name evidence="4" type="ORF">SS50377_25018</name>
</gene>
<feature type="domain" description="EGF-like" evidence="3">
    <location>
        <begin position="1432"/>
        <end position="1468"/>
    </location>
</feature>
<protein>
    <submittedName>
        <fullName evidence="4">Transmembrane domain-containing protein</fullName>
    </submittedName>
</protein>
<feature type="transmembrane region" description="Helical" evidence="2">
    <location>
        <begin position="2054"/>
        <end position="2076"/>
    </location>
</feature>
<feature type="transmembrane region" description="Helical" evidence="2">
    <location>
        <begin position="2083"/>
        <end position="2103"/>
    </location>
</feature>
<keyword evidence="2" id="KW-1133">Transmembrane helix</keyword>
<dbReference type="Proteomes" id="UP000018208">
    <property type="component" value="Unassembled WGS sequence"/>
</dbReference>
<accession>A0A9P8LRG4</accession>
<organism evidence="4 5">
    <name type="scientific">Spironucleus salmonicida</name>
    <dbReference type="NCBI Taxonomy" id="348837"/>
    <lineage>
        <taxon>Eukaryota</taxon>
        <taxon>Metamonada</taxon>
        <taxon>Diplomonadida</taxon>
        <taxon>Hexamitidae</taxon>
        <taxon>Hexamitinae</taxon>
        <taxon>Spironucleus</taxon>
    </lineage>
</organism>
<feature type="transmembrane region" description="Helical" evidence="2">
    <location>
        <begin position="1986"/>
        <end position="2012"/>
    </location>
</feature>
<feature type="transmembrane region" description="Helical" evidence="2">
    <location>
        <begin position="1929"/>
        <end position="1948"/>
    </location>
</feature>
<evidence type="ECO:0000313" key="5">
    <source>
        <dbReference type="Proteomes" id="UP000018208"/>
    </source>
</evidence>
<dbReference type="OrthoDB" id="283575at2759"/>
<feature type="disulfide bond" evidence="1">
    <location>
        <begin position="1458"/>
        <end position="1467"/>
    </location>
</feature>
<feature type="transmembrane region" description="Helical" evidence="2">
    <location>
        <begin position="2024"/>
        <end position="2042"/>
    </location>
</feature>
<dbReference type="InterPro" id="IPR009030">
    <property type="entry name" value="Growth_fac_rcpt_cys_sf"/>
</dbReference>
<dbReference type="RefSeq" id="XP_067763676.1">
    <property type="nucleotide sequence ID" value="XM_067908855.1"/>
</dbReference>
<keyword evidence="2" id="KW-0472">Membrane</keyword>
<name>A0A9P8LRG4_9EUKA</name>
<dbReference type="InterPro" id="IPR000742">
    <property type="entry name" value="EGF"/>
</dbReference>
<feature type="transmembrane region" description="Helical" evidence="2">
    <location>
        <begin position="1899"/>
        <end position="1917"/>
    </location>
</feature>
<dbReference type="InterPro" id="IPR002049">
    <property type="entry name" value="LE_dom"/>
</dbReference>
<keyword evidence="1" id="KW-0245">EGF-like domain</keyword>
<dbReference type="EMBL" id="AUWU02000005">
    <property type="protein sequence ID" value="KAH0572903.1"/>
    <property type="molecule type" value="Genomic_DNA"/>
</dbReference>
<dbReference type="PROSITE" id="PS00022">
    <property type="entry name" value="EGF_1"/>
    <property type="match status" value="1"/>
</dbReference>
<dbReference type="SMART" id="SM00181">
    <property type="entry name" value="EGF"/>
    <property type="match status" value="14"/>
</dbReference>
<keyword evidence="1" id="KW-1015">Disulfide bond</keyword>